<feature type="transmembrane region" description="Helical" evidence="5">
    <location>
        <begin position="20"/>
        <end position="44"/>
    </location>
</feature>
<name>A0AA38GL65_TAXCH</name>
<dbReference type="Gene3D" id="1.20.1250.20">
    <property type="entry name" value="MFS general substrate transporter like domains"/>
    <property type="match status" value="1"/>
</dbReference>
<proteinExistence type="predicted"/>
<comment type="subcellular location">
    <subcellularLocation>
        <location evidence="1">Membrane</location>
        <topology evidence="1">Multi-pass membrane protein</topology>
    </subcellularLocation>
</comment>
<dbReference type="GO" id="GO:0022857">
    <property type="term" value="F:transmembrane transporter activity"/>
    <property type="evidence" value="ECO:0007669"/>
    <property type="project" value="InterPro"/>
</dbReference>
<keyword evidence="4 5" id="KW-0472">Membrane</keyword>
<accession>A0AA38GL65</accession>
<dbReference type="InterPro" id="IPR050382">
    <property type="entry name" value="MFS_Na/Anion_cotransporter"/>
</dbReference>
<evidence type="ECO:0000256" key="5">
    <source>
        <dbReference type="SAM" id="Phobius"/>
    </source>
</evidence>
<comment type="caution">
    <text evidence="7">The sequence shown here is derived from an EMBL/GenBank/DDBJ whole genome shotgun (WGS) entry which is preliminary data.</text>
</comment>
<dbReference type="GO" id="GO:0016020">
    <property type="term" value="C:membrane"/>
    <property type="evidence" value="ECO:0007669"/>
    <property type="project" value="UniProtKB-SubCell"/>
</dbReference>
<dbReference type="Proteomes" id="UP000824469">
    <property type="component" value="Unassembled WGS sequence"/>
</dbReference>
<evidence type="ECO:0000256" key="1">
    <source>
        <dbReference type="ARBA" id="ARBA00004141"/>
    </source>
</evidence>
<protein>
    <recommendedName>
        <fullName evidence="6">Major facilitator superfamily (MFS) profile domain-containing protein</fullName>
    </recommendedName>
</protein>
<dbReference type="EMBL" id="JAHRHJ020000002">
    <property type="protein sequence ID" value="KAH9325704.1"/>
    <property type="molecule type" value="Genomic_DNA"/>
</dbReference>
<dbReference type="InterPro" id="IPR036259">
    <property type="entry name" value="MFS_trans_sf"/>
</dbReference>
<dbReference type="PROSITE" id="PS50850">
    <property type="entry name" value="MFS"/>
    <property type="match status" value="1"/>
</dbReference>
<dbReference type="PANTHER" id="PTHR11662:SF446">
    <property type="entry name" value="SODIUM-DEPENDENT PHOSPHATE TRANSPORT PROTEIN 1, CHLOROPLASTIC"/>
    <property type="match status" value="1"/>
</dbReference>
<evidence type="ECO:0000256" key="4">
    <source>
        <dbReference type="ARBA" id="ARBA00023136"/>
    </source>
</evidence>
<sequence length="52" mass="5303">IAGGIWADKVGGKLVLGFGVIWWSIATLLTPVAANLGLPALLLVRACMGIGE</sequence>
<keyword evidence="3 5" id="KW-1133">Transmembrane helix</keyword>
<dbReference type="InterPro" id="IPR020846">
    <property type="entry name" value="MFS_dom"/>
</dbReference>
<dbReference type="AlphaFoldDB" id="A0AA38GL65"/>
<evidence type="ECO:0000259" key="6">
    <source>
        <dbReference type="PROSITE" id="PS50850"/>
    </source>
</evidence>
<organism evidence="7 8">
    <name type="scientific">Taxus chinensis</name>
    <name type="common">Chinese yew</name>
    <name type="synonym">Taxus wallichiana var. chinensis</name>
    <dbReference type="NCBI Taxonomy" id="29808"/>
    <lineage>
        <taxon>Eukaryota</taxon>
        <taxon>Viridiplantae</taxon>
        <taxon>Streptophyta</taxon>
        <taxon>Embryophyta</taxon>
        <taxon>Tracheophyta</taxon>
        <taxon>Spermatophyta</taxon>
        <taxon>Pinopsida</taxon>
        <taxon>Pinidae</taxon>
        <taxon>Conifers II</taxon>
        <taxon>Cupressales</taxon>
        <taxon>Taxaceae</taxon>
        <taxon>Taxus</taxon>
    </lineage>
</organism>
<keyword evidence="2 5" id="KW-0812">Transmembrane</keyword>
<evidence type="ECO:0000313" key="7">
    <source>
        <dbReference type="EMBL" id="KAH9325704.1"/>
    </source>
</evidence>
<evidence type="ECO:0000313" key="8">
    <source>
        <dbReference type="Proteomes" id="UP000824469"/>
    </source>
</evidence>
<evidence type="ECO:0000256" key="2">
    <source>
        <dbReference type="ARBA" id="ARBA00022692"/>
    </source>
</evidence>
<dbReference type="SUPFAM" id="SSF103473">
    <property type="entry name" value="MFS general substrate transporter"/>
    <property type="match status" value="1"/>
</dbReference>
<feature type="non-terminal residue" evidence="7">
    <location>
        <position position="1"/>
    </location>
</feature>
<reference evidence="7 8" key="1">
    <citation type="journal article" date="2021" name="Nat. Plants">
        <title>The Taxus genome provides insights into paclitaxel biosynthesis.</title>
        <authorList>
            <person name="Xiong X."/>
            <person name="Gou J."/>
            <person name="Liao Q."/>
            <person name="Li Y."/>
            <person name="Zhou Q."/>
            <person name="Bi G."/>
            <person name="Li C."/>
            <person name="Du R."/>
            <person name="Wang X."/>
            <person name="Sun T."/>
            <person name="Guo L."/>
            <person name="Liang H."/>
            <person name="Lu P."/>
            <person name="Wu Y."/>
            <person name="Zhang Z."/>
            <person name="Ro D.K."/>
            <person name="Shang Y."/>
            <person name="Huang S."/>
            <person name="Yan J."/>
        </authorList>
    </citation>
    <scope>NUCLEOTIDE SEQUENCE [LARGE SCALE GENOMIC DNA]</scope>
    <source>
        <strain evidence="7">Ta-2019</strain>
    </source>
</reference>
<feature type="non-terminal residue" evidence="7">
    <location>
        <position position="52"/>
    </location>
</feature>
<keyword evidence="8" id="KW-1185">Reference proteome</keyword>
<gene>
    <name evidence="7" type="ORF">KI387_005882</name>
</gene>
<feature type="domain" description="Major facilitator superfamily (MFS) profile" evidence="6">
    <location>
        <begin position="1"/>
        <end position="52"/>
    </location>
</feature>
<evidence type="ECO:0000256" key="3">
    <source>
        <dbReference type="ARBA" id="ARBA00022989"/>
    </source>
</evidence>
<dbReference type="PANTHER" id="PTHR11662">
    <property type="entry name" value="SOLUTE CARRIER FAMILY 17"/>
    <property type="match status" value="1"/>
</dbReference>